<evidence type="ECO:0000256" key="6">
    <source>
        <dbReference type="RuleBase" id="RU365057"/>
    </source>
</evidence>
<feature type="compositionally biased region" description="Acidic residues" evidence="7">
    <location>
        <begin position="527"/>
        <end position="537"/>
    </location>
</feature>
<comment type="subcellular location">
    <subcellularLocation>
        <location evidence="6">Nucleus</location>
        <location evidence="6">Nucleolus</location>
    </subcellularLocation>
</comment>
<evidence type="ECO:0000256" key="7">
    <source>
        <dbReference type="SAM" id="MobiDB-lite"/>
    </source>
</evidence>
<feature type="compositionally biased region" description="Basic and acidic residues" evidence="7">
    <location>
        <begin position="672"/>
        <end position="718"/>
    </location>
</feature>
<dbReference type="PANTHER" id="PTHR12730">
    <property type="entry name" value="HSDA/SDA1-RELATED"/>
    <property type="match status" value="1"/>
</dbReference>
<dbReference type="GO" id="GO:0005730">
    <property type="term" value="C:nucleolus"/>
    <property type="evidence" value="ECO:0007669"/>
    <property type="project" value="UniProtKB-SubCell"/>
</dbReference>
<gene>
    <name evidence="11" type="ORF">CANINC_002265</name>
</gene>
<dbReference type="EMBL" id="SELW01000369">
    <property type="protein sequence ID" value="TID28834.1"/>
    <property type="molecule type" value="Genomic_DNA"/>
</dbReference>
<organism evidence="11 12">
    <name type="scientific">Pichia inconspicua</name>
    <dbReference type="NCBI Taxonomy" id="52247"/>
    <lineage>
        <taxon>Eukaryota</taxon>
        <taxon>Fungi</taxon>
        <taxon>Dikarya</taxon>
        <taxon>Ascomycota</taxon>
        <taxon>Saccharomycotina</taxon>
        <taxon>Pichiomycetes</taxon>
        <taxon>Pichiales</taxon>
        <taxon>Pichiaceae</taxon>
        <taxon>Pichia</taxon>
    </lineage>
</organism>
<comment type="caution">
    <text evidence="11">The sequence shown here is derived from an EMBL/GenBank/DDBJ whole genome shotgun (WGS) entry which is preliminary data.</text>
</comment>
<evidence type="ECO:0000259" key="9">
    <source>
        <dbReference type="Pfam" id="PF08158"/>
    </source>
</evidence>
<name>A0A4T0X2W5_9ASCO</name>
<sequence>MVKRKRAAILPTNFALLQNLVRRDPESYYEEFLQQYSHYESMRDIFLLNPSTDDSEEFGEVINFMSFVCQSYPKETAKFPDEIATILSKNHAELDPELREKIVQCLVMLRNKDVITAEYLIKTLFPLLFAYSANTVNGSGFHSKALRKQIYTALISLLKSCNTGAKNQKLNRTTQALLFNLLDQKDGNGLWATKLTRELWRRGIWDDSRTVELMTQACLHPDNKVVISGVKFFLGADKEREAEFEENSDNDEIDTDSLKHKMQVNKKNSKRSKTLEKAMKTLKKKKSAKHSATYLNFSAIHLLRDPQQFAEEMFENHLSGKNANKFDLDQKIAIMNLISRLVGTHKLTVLGLYSFFLKFLTPKQRNVTQILAACAQATHDLVPPESINMMVRKIADEFISDGVAAEVASAGLNTTREILARNPAGIDEDLLQDLTAYKGSKSKAVMMAARSLISLYREIAPEMLTKADRGKVATMGLIHNGSKTINQFGVEKDTTTGIPGLELLAKWKLEQGLIGKEGDDDWKMPESENEDDIDDVEGEWKDVNSDTELNLSGVDEDEELPKEKNGIKKKYLKYMKQHKKRKVSRDEDENSDLELSDNEDDSSSTKKSKKQTEEELKKLKEQQALQDTMAHLLTPADFAKLKELQTEAGIEQITGHKLRNEDEVESSNLVNADRKKMNKEERIASIMEGREGREKFGSRKGQRDAPHSTTNKEKERKKNFVMMIHKKSVQGKRKMSLRDRQKVLRAHVQRQKIGKNTNR</sequence>
<dbReference type="OrthoDB" id="2196187at2759"/>
<feature type="compositionally biased region" description="Basic residues" evidence="7">
    <location>
        <begin position="719"/>
        <end position="735"/>
    </location>
</feature>
<dbReference type="PANTHER" id="PTHR12730:SF0">
    <property type="entry name" value="PROTEIN SDA1 HOMOLOG"/>
    <property type="match status" value="1"/>
</dbReference>
<keyword evidence="4 6" id="KW-0653">Protein transport</keyword>
<evidence type="ECO:0000256" key="2">
    <source>
        <dbReference type="ARBA" id="ARBA00022448"/>
    </source>
</evidence>
<feature type="domain" description="SDA1 C-terminal" evidence="10">
    <location>
        <begin position="707"/>
        <end position="752"/>
    </location>
</feature>
<dbReference type="Proteomes" id="UP000307173">
    <property type="component" value="Unassembled WGS sequence"/>
</dbReference>
<dbReference type="InterPro" id="IPR048292">
    <property type="entry name" value="SDA1_C"/>
</dbReference>
<accession>A0A4T0X2W5</accession>
<reference evidence="11 12" key="1">
    <citation type="journal article" date="2019" name="Front. Genet.">
        <title>Whole-Genome Sequencing of the Opportunistic Yeast Pathogen Candida inconspicua Uncovers Its Hybrid Origin.</title>
        <authorList>
            <person name="Mixao V."/>
            <person name="Hansen A.P."/>
            <person name="Saus E."/>
            <person name="Boekhout T."/>
            <person name="Lass-Florl C."/>
            <person name="Gabaldon T."/>
        </authorList>
    </citation>
    <scope>NUCLEOTIDE SEQUENCE [LARGE SCALE GENOMIC DNA]</scope>
    <source>
        <strain evidence="11 12">CBS 180</strain>
    </source>
</reference>
<feature type="compositionally biased region" description="Basic and acidic residues" evidence="7">
    <location>
        <begin position="610"/>
        <end position="621"/>
    </location>
</feature>
<evidence type="ECO:0000313" key="12">
    <source>
        <dbReference type="Proteomes" id="UP000307173"/>
    </source>
</evidence>
<evidence type="ECO:0000313" key="11">
    <source>
        <dbReference type="EMBL" id="TID28834.1"/>
    </source>
</evidence>
<dbReference type="InterPro" id="IPR012977">
    <property type="entry name" value="SDA1_N"/>
</dbReference>
<keyword evidence="3 6" id="KW-0690">Ribosome biogenesis</keyword>
<dbReference type="Pfam" id="PF05285">
    <property type="entry name" value="SDA1_dom"/>
    <property type="match status" value="1"/>
</dbReference>
<keyword evidence="2 6" id="KW-0813">Transport</keyword>
<proteinExistence type="inferred from homology"/>
<feature type="compositionally biased region" description="Basic residues" evidence="7">
    <location>
        <begin position="743"/>
        <end position="759"/>
    </location>
</feature>
<comment type="function">
    <text evidence="6">Required for 60S pre-ribosomal subunits export to the cytoplasm.</text>
</comment>
<dbReference type="GO" id="GO:0015031">
    <property type="term" value="P:protein transport"/>
    <property type="evidence" value="ECO:0007669"/>
    <property type="project" value="UniProtKB-KW"/>
</dbReference>
<dbReference type="SUPFAM" id="SSF48371">
    <property type="entry name" value="ARM repeat"/>
    <property type="match status" value="1"/>
</dbReference>
<protein>
    <recommendedName>
        <fullName evidence="6">Protein SDA1</fullName>
    </recommendedName>
</protein>
<dbReference type="GO" id="GO:0000055">
    <property type="term" value="P:ribosomal large subunit export from nucleus"/>
    <property type="evidence" value="ECO:0007669"/>
    <property type="project" value="UniProtKB-UniRule"/>
</dbReference>
<evidence type="ECO:0000259" key="8">
    <source>
        <dbReference type="Pfam" id="PF05285"/>
    </source>
</evidence>
<dbReference type="InterPro" id="IPR027312">
    <property type="entry name" value="Sda1"/>
</dbReference>
<keyword evidence="12" id="KW-1185">Reference proteome</keyword>
<feature type="domain" description="SDA1 middle" evidence="8">
    <location>
        <begin position="540"/>
        <end position="689"/>
    </location>
</feature>
<feature type="domain" description="SDA1 N-terminal" evidence="9">
    <location>
        <begin position="64"/>
        <end position="441"/>
    </location>
</feature>
<evidence type="ECO:0000256" key="4">
    <source>
        <dbReference type="ARBA" id="ARBA00022927"/>
    </source>
</evidence>
<feature type="region of interest" description="Disordered" evidence="7">
    <location>
        <begin position="516"/>
        <end position="546"/>
    </location>
</feature>
<comment type="similarity">
    <text evidence="1 6">Belongs to the SDA1 family.</text>
</comment>
<keyword evidence="5 6" id="KW-0539">Nucleus</keyword>
<dbReference type="InterPro" id="IPR007949">
    <property type="entry name" value="SDA1_MD"/>
</dbReference>
<evidence type="ECO:0000256" key="5">
    <source>
        <dbReference type="ARBA" id="ARBA00023242"/>
    </source>
</evidence>
<evidence type="ECO:0000256" key="1">
    <source>
        <dbReference type="ARBA" id="ARBA00005783"/>
    </source>
</evidence>
<evidence type="ECO:0000256" key="3">
    <source>
        <dbReference type="ARBA" id="ARBA00022517"/>
    </source>
</evidence>
<dbReference type="STRING" id="52247.A0A4T0X2W5"/>
<feature type="compositionally biased region" description="Acidic residues" evidence="7">
    <location>
        <begin position="586"/>
        <end position="602"/>
    </location>
</feature>
<dbReference type="Pfam" id="PF21638">
    <property type="entry name" value="SDA1_C"/>
    <property type="match status" value="1"/>
</dbReference>
<dbReference type="InterPro" id="IPR016024">
    <property type="entry name" value="ARM-type_fold"/>
</dbReference>
<feature type="region of interest" description="Disordered" evidence="7">
    <location>
        <begin position="652"/>
        <end position="759"/>
    </location>
</feature>
<dbReference type="Pfam" id="PF08158">
    <property type="entry name" value="SDA1_HEAT"/>
    <property type="match status" value="1"/>
</dbReference>
<dbReference type="AlphaFoldDB" id="A0A4T0X2W5"/>
<feature type="region of interest" description="Disordered" evidence="7">
    <location>
        <begin position="578"/>
        <end position="623"/>
    </location>
</feature>
<dbReference type="GO" id="GO:0042273">
    <property type="term" value="P:ribosomal large subunit biogenesis"/>
    <property type="evidence" value="ECO:0007669"/>
    <property type="project" value="UniProtKB-UniRule"/>
</dbReference>
<evidence type="ECO:0000259" key="10">
    <source>
        <dbReference type="Pfam" id="PF21638"/>
    </source>
</evidence>